<accession>A0A330LYW3</accession>
<dbReference type="EMBL" id="LS483452">
    <property type="protein sequence ID" value="SQH75121.1"/>
    <property type="molecule type" value="Genomic_DNA"/>
</dbReference>
<name>A0A330LYW3_9GAMM</name>
<proteinExistence type="predicted"/>
<protein>
    <submittedName>
        <fullName evidence="1">Uncharacterized protein</fullName>
    </submittedName>
</protein>
<evidence type="ECO:0000313" key="1">
    <source>
        <dbReference type="EMBL" id="SQH75121.1"/>
    </source>
</evidence>
<organism evidence="1 2">
    <name type="scientific">Shewanella benthica</name>
    <dbReference type="NCBI Taxonomy" id="43661"/>
    <lineage>
        <taxon>Bacteria</taxon>
        <taxon>Pseudomonadati</taxon>
        <taxon>Pseudomonadota</taxon>
        <taxon>Gammaproteobacteria</taxon>
        <taxon>Alteromonadales</taxon>
        <taxon>Shewanellaceae</taxon>
        <taxon>Shewanella</taxon>
    </lineage>
</organism>
<evidence type="ECO:0000313" key="2">
    <source>
        <dbReference type="Proteomes" id="UP000250123"/>
    </source>
</evidence>
<gene>
    <name evidence="1" type="ORF">SHEWBE_1152</name>
</gene>
<dbReference type="KEGG" id="sbk:SHEWBE_1152"/>
<dbReference type="AlphaFoldDB" id="A0A330LYW3"/>
<reference evidence="2" key="1">
    <citation type="submission" date="2018-06" db="EMBL/GenBank/DDBJ databases">
        <authorList>
            <person name="Cea G.-C."/>
            <person name="William W."/>
        </authorList>
    </citation>
    <scope>NUCLEOTIDE SEQUENCE [LARGE SCALE GENOMIC DNA]</scope>
    <source>
        <strain evidence="2">DB21MT-2</strain>
    </source>
</reference>
<sequence>MAGNWLRFESNECIATLSLANSSSLYNTKSKQESYVVLVLLLIFNKKEIIKWQRGNLYKTHF</sequence>
<dbReference type="Proteomes" id="UP000250123">
    <property type="component" value="Chromosome SHEWBE"/>
</dbReference>